<evidence type="ECO:0000313" key="2">
    <source>
        <dbReference type="Proteomes" id="UP000029227"/>
    </source>
</evidence>
<sequence>MFVICRHTNTKVSVMFLVPLRGKRRNEWQKKWQSDGQ</sequence>
<organism evidence="1 2">
    <name type="scientific">Photobacterium aphoticum</name>
    <dbReference type="NCBI Taxonomy" id="754436"/>
    <lineage>
        <taxon>Bacteria</taxon>
        <taxon>Pseudomonadati</taxon>
        <taxon>Pseudomonadota</taxon>
        <taxon>Gammaproteobacteria</taxon>
        <taxon>Vibrionales</taxon>
        <taxon>Vibrionaceae</taxon>
        <taxon>Photobacterium</taxon>
    </lineage>
</organism>
<reference evidence="1 2" key="1">
    <citation type="journal article" date="2014" name="Genome Announc.">
        <title>Draft Genome Sequences of Two Vibrionaceae Species, Vibrio ponticus C121 and Photobacterium aphoticum C119, Isolated as Coral Reef Microbiota.</title>
        <authorList>
            <person name="Al-saari N."/>
            <person name="Meirelles P.M."/>
            <person name="Mino S."/>
            <person name="Suda W."/>
            <person name="Oshima K."/>
            <person name="Hattori M."/>
            <person name="Ohkuma M."/>
            <person name="Thompson F.L."/>
            <person name="Gomez-Gil B."/>
            <person name="Sawabe T."/>
            <person name="Sawabe T."/>
        </authorList>
    </citation>
    <scope>NUCLEOTIDE SEQUENCE [LARGE SCALE GENOMIC DNA]</scope>
    <source>
        <strain evidence="1 2">JCM 19237</strain>
    </source>
</reference>
<proteinExistence type="predicted"/>
<name>A0A090QPW0_9GAMM</name>
<dbReference type="Proteomes" id="UP000029227">
    <property type="component" value="Unassembled WGS sequence"/>
</dbReference>
<evidence type="ECO:0000313" key="1">
    <source>
        <dbReference type="EMBL" id="GAL05215.1"/>
    </source>
</evidence>
<gene>
    <name evidence="1" type="ORF">JCM19237_3598</name>
</gene>
<dbReference type="AlphaFoldDB" id="A0A090QPW0"/>
<comment type="caution">
    <text evidence="1">The sequence shown here is derived from an EMBL/GenBank/DDBJ whole genome shotgun (WGS) entry which is preliminary data.</text>
</comment>
<protein>
    <submittedName>
        <fullName evidence="1">Uncharacterized protein</fullName>
    </submittedName>
</protein>
<dbReference type="EMBL" id="BBMN01000006">
    <property type="protein sequence ID" value="GAL05215.1"/>
    <property type="molecule type" value="Genomic_DNA"/>
</dbReference>
<accession>A0A090QPW0</accession>